<keyword evidence="3" id="KW-0732">Signal</keyword>
<dbReference type="EnsemblMetazoa" id="AFAF020117-RA">
    <property type="protein sequence ID" value="AFAF020117-PA"/>
    <property type="gene ID" value="AFAF020117"/>
</dbReference>
<dbReference type="InterPro" id="IPR050333">
    <property type="entry name" value="SLRP"/>
</dbReference>
<evidence type="ECO:0000313" key="5">
    <source>
        <dbReference type="Proteomes" id="UP000075886"/>
    </source>
</evidence>
<dbReference type="PANTHER" id="PTHR45712">
    <property type="entry name" value="AGAP008170-PA"/>
    <property type="match status" value="1"/>
</dbReference>
<dbReference type="Proteomes" id="UP000075886">
    <property type="component" value="Unassembled WGS sequence"/>
</dbReference>
<dbReference type="PROSITE" id="PS51450">
    <property type="entry name" value="LRR"/>
    <property type="match status" value="1"/>
</dbReference>
<dbReference type="AlphaFoldDB" id="A0A182QZR0"/>
<dbReference type="EMBL" id="AXCN02000606">
    <property type="status" value="NOT_ANNOTATED_CDS"/>
    <property type="molecule type" value="Genomic_DNA"/>
</dbReference>
<organism evidence="4 5">
    <name type="scientific">Anopheles farauti</name>
    <dbReference type="NCBI Taxonomy" id="69004"/>
    <lineage>
        <taxon>Eukaryota</taxon>
        <taxon>Metazoa</taxon>
        <taxon>Ecdysozoa</taxon>
        <taxon>Arthropoda</taxon>
        <taxon>Hexapoda</taxon>
        <taxon>Insecta</taxon>
        <taxon>Pterygota</taxon>
        <taxon>Neoptera</taxon>
        <taxon>Endopterygota</taxon>
        <taxon>Diptera</taxon>
        <taxon>Nematocera</taxon>
        <taxon>Culicoidea</taxon>
        <taxon>Culicidae</taxon>
        <taxon>Anophelinae</taxon>
        <taxon>Anopheles</taxon>
    </lineage>
</organism>
<evidence type="ECO:0000256" key="3">
    <source>
        <dbReference type="SAM" id="SignalP"/>
    </source>
</evidence>
<dbReference type="Pfam" id="PF13855">
    <property type="entry name" value="LRR_8"/>
    <property type="match status" value="1"/>
</dbReference>
<accession>A0A182QZR0</accession>
<dbReference type="GO" id="GO:0005615">
    <property type="term" value="C:extracellular space"/>
    <property type="evidence" value="ECO:0007669"/>
    <property type="project" value="TreeGrafter"/>
</dbReference>
<dbReference type="PANTHER" id="PTHR45712:SF22">
    <property type="entry name" value="INSULIN-LIKE GROWTH FACTOR-BINDING PROTEIN COMPLEX ACID LABILE SUBUNIT"/>
    <property type="match status" value="1"/>
</dbReference>
<reference evidence="4" key="2">
    <citation type="submission" date="2020-05" db="UniProtKB">
        <authorList>
            <consortium name="EnsemblMetazoa"/>
        </authorList>
    </citation>
    <scope>IDENTIFICATION</scope>
    <source>
        <strain evidence="4">FAR1</strain>
    </source>
</reference>
<dbReference type="Gene3D" id="3.80.10.10">
    <property type="entry name" value="Ribonuclease Inhibitor"/>
    <property type="match status" value="4"/>
</dbReference>
<feature type="signal peptide" evidence="3">
    <location>
        <begin position="1"/>
        <end position="23"/>
    </location>
</feature>
<evidence type="ECO:0000256" key="1">
    <source>
        <dbReference type="ARBA" id="ARBA00022614"/>
    </source>
</evidence>
<dbReference type="InterPro" id="IPR001611">
    <property type="entry name" value="Leu-rich_rpt"/>
</dbReference>
<proteinExistence type="predicted"/>
<dbReference type="SUPFAM" id="SSF52058">
    <property type="entry name" value="L domain-like"/>
    <property type="match status" value="2"/>
</dbReference>
<dbReference type="STRING" id="69004.A0A182QZR0"/>
<evidence type="ECO:0000256" key="2">
    <source>
        <dbReference type="ARBA" id="ARBA00022737"/>
    </source>
</evidence>
<sequence length="642" mass="73431">MKLLESFVGFFALIATVLNPTHGVTKVCEGPYPEMTCTIDQLNPSTSNLTFLRQLSSGAWLIKLTNLEASTLDQRLLKYIVKPVERMEIIDARTLQRILLPASFTIERLIIIKTSLSRIQIQENETIVSLIIMSSNLWKLPPSFRNLRNVTFIKIQLSYIQYLNLDLLQWCQRLEALDLKYNKIRTVTSSLGGPGRRKLSALFLSHNQLKMLNLEVLPPLGWFSLLDLSHNVLEGLVGRFVSEELSSLLLPNNHLTALDFCQWQPIPSLTSMSFESNNLTRTPNCMHHFPSLTYVSFAGNKITTLHVDVFATLHNLTLLDYSSNQISLIVFRQQQHPPRLAELILKDNQIDCKHLQPVVPFCTLDIDFQTNSPTTNEYVRWLDIKSSMLSIMPPSLANLKNLTTIKIQRSYIKHLNLDLLQAYDNLDELDLSHNKIITITSSPHAVQRHSLSVLTLNYNKLKILNLETLPPLGWFEFLFITHNALELVVGRFASNKLRGIYLMDNRLKALDFCQWQPIPSLAELTVRSNYLIRVPHCMHNLPNLRVVNFINNSFTEIDLDPFAAIDKLSALHLSYNRISKIILHEDRFPKALRELILTNNKVECSNPPDILFCPLDIELQTNAPDGIGKRHNIRAQLNITLE</sequence>
<protein>
    <submittedName>
        <fullName evidence="4">Uncharacterized protein</fullName>
    </submittedName>
</protein>
<name>A0A182QZR0_9DIPT</name>
<dbReference type="VEuPathDB" id="VectorBase:AFAF020117"/>
<feature type="chain" id="PRO_5008133696" evidence="3">
    <location>
        <begin position="24"/>
        <end position="642"/>
    </location>
</feature>
<dbReference type="InterPro" id="IPR032675">
    <property type="entry name" value="LRR_dom_sf"/>
</dbReference>
<keyword evidence="1" id="KW-0433">Leucine-rich repeat</keyword>
<evidence type="ECO:0000313" key="4">
    <source>
        <dbReference type="EnsemblMetazoa" id="AFAF020117-PA"/>
    </source>
</evidence>
<keyword evidence="2" id="KW-0677">Repeat</keyword>
<reference evidence="5" key="1">
    <citation type="submission" date="2014-01" db="EMBL/GenBank/DDBJ databases">
        <title>The Genome Sequence of Anopheles farauti FAR1 (V2).</title>
        <authorList>
            <consortium name="The Broad Institute Genomics Platform"/>
            <person name="Neafsey D.E."/>
            <person name="Besansky N."/>
            <person name="Howell P."/>
            <person name="Walton C."/>
            <person name="Young S.K."/>
            <person name="Zeng Q."/>
            <person name="Gargeya S."/>
            <person name="Fitzgerald M."/>
            <person name="Haas B."/>
            <person name="Abouelleil A."/>
            <person name="Allen A.W."/>
            <person name="Alvarado L."/>
            <person name="Arachchi H.M."/>
            <person name="Berlin A.M."/>
            <person name="Chapman S.B."/>
            <person name="Gainer-Dewar J."/>
            <person name="Goldberg J."/>
            <person name="Griggs A."/>
            <person name="Gujja S."/>
            <person name="Hansen M."/>
            <person name="Howarth C."/>
            <person name="Imamovic A."/>
            <person name="Ireland A."/>
            <person name="Larimer J."/>
            <person name="McCowan C."/>
            <person name="Murphy C."/>
            <person name="Pearson M."/>
            <person name="Poon T.W."/>
            <person name="Priest M."/>
            <person name="Roberts A."/>
            <person name="Saif S."/>
            <person name="Shea T."/>
            <person name="Sisk P."/>
            <person name="Sykes S."/>
            <person name="Wortman J."/>
            <person name="Nusbaum C."/>
            <person name="Birren B."/>
        </authorList>
    </citation>
    <scope>NUCLEOTIDE SEQUENCE [LARGE SCALE GENOMIC DNA]</scope>
    <source>
        <strain evidence="5">FAR1</strain>
    </source>
</reference>
<keyword evidence="5" id="KW-1185">Reference proteome</keyword>